<feature type="region of interest" description="Disordered" evidence="1">
    <location>
        <begin position="1"/>
        <end position="64"/>
    </location>
</feature>
<protein>
    <submittedName>
        <fullName evidence="2">Uncharacterized protein</fullName>
    </submittedName>
</protein>
<dbReference type="EMBL" id="JASMQC010000001">
    <property type="protein sequence ID" value="KAK1947915.1"/>
    <property type="molecule type" value="Genomic_DNA"/>
</dbReference>
<name>A0AAD9LS60_9STRA</name>
<feature type="compositionally biased region" description="Polar residues" evidence="1">
    <location>
        <begin position="16"/>
        <end position="64"/>
    </location>
</feature>
<comment type="caution">
    <text evidence="2">The sequence shown here is derived from an EMBL/GenBank/DDBJ whole genome shotgun (WGS) entry which is preliminary data.</text>
</comment>
<sequence length="560" mass="62367">MPRSGAEARAAITPLRVTQTEISGQSLGPPNASKIRSSKQNSSNEKADTSAQKGNQSEESTRNAVLTVQNPATTLSWLPNFEWTDEDESALNKFENDIDAFPDIPESEVKNLPGNGVANTDTAETSKDQRAHDRLESRKKLEALLSASLKSAGGGALKRPRWRLDVEADNKDVSHFIEDPGVMEPLQVFRSAVLTVLHTIYLKNMLMDKKLAEKESATRGFESMLRVFFDATRLWLGKVVRTPLLSLLQDSTLDVDISARRRLAGSSLRGFAKKFGGILSRRSRPSNDLSSESSVDPVKLLKLKVRMKGILQALNKAVDKKEVPSGMLDFWKRISTDGVYFPPSYQLFIEERQYLEFDDLGATRRMEFEGSILTDVKDKRSDDEAAPQDAKCFSRFNIVMVNFLFVRILIPHVILQPWSVGIGPKNNGKQASANLASLATLCYCVCRQLSPLPPPVERSEASFLGRRRSKVLVPVFSRPNASDESPTHSSESHPQEEVNPADISFLSIEDVGRHLISDRLFPCDDAQVIQVVKEHHSTLLETMTHLRFQLHGSQVDTGNK</sequence>
<dbReference type="AlphaFoldDB" id="A0AAD9LS60"/>
<dbReference type="Proteomes" id="UP001259832">
    <property type="component" value="Unassembled WGS sequence"/>
</dbReference>
<feature type="compositionally biased region" description="Basic and acidic residues" evidence="1">
    <location>
        <begin position="124"/>
        <end position="133"/>
    </location>
</feature>
<proteinExistence type="predicted"/>
<feature type="region of interest" description="Disordered" evidence="1">
    <location>
        <begin position="476"/>
        <end position="499"/>
    </location>
</feature>
<evidence type="ECO:0000313" key="3">
    <source>
        <dbReference type="Proteomes" id="UP001259832"/>
    </source>
</evidence>
<accession>A0AAD9LS60</accession>
<feature type="region of interest" description="Disordered" evidence="1">
    <location>
        <begin position="107"/>
        <end position="133"/>
    </location>
</feature>
<evidence type="ECO:0000313" key="2">
    <source>
        <dbReference type="EMBL" id="KAK1947915.1"/>
    </source>
</evidence>
<organism evidence="2 3">
    <name type="scientific">Phytophthora citrophthora</name>
    <dbReference type="NCBI Taxonomy" id="4793"/>
    <lineage>
        <taxon>Eukaryota</taxon>
        <taxon>Sar</taxon>
        <taxon>Stramenopiles</taxon>
        <taxon>Oomycota</taxon>
        <taxon>Peronosporomycetes</taxon>
        <taxon>Peronosporales</taxon>
        <taxon>Peronosporaceae</taxon>
        <taxon>Phytophthora</taxon>
    </lineage>
</organism>
<evidence type="ECO:0000256" key="1">
    <source>
        <dbReference type="SAM" id="MobiDB-lite"/>
    </source>
</evidence>
<keyword evidence="3" id="KW-1185">Reference proteome</keyword>
<feature type="compositionally biased region" description="Polar residues" evidence="1">
    <location>
        <begin position="479"/>
        <end position="489"/>
    </location>
</feature>
<reference evidence="2" key="1">
    <citation type="submission" date="2023-08" db="EMBL/GenBank/DDBJ databases">
        <title>Reference Genome Resource for the Citrus Pathogen Phytophthora citrophthora.</title>
        <authorList>
            <person name="Moller H."/>
            <person name="Coetzee B."/>
            <person name="Rose L.J."/>
            <person name="Van Niekerk J.M."/>
        </authorList>
    </citation>
    <scope>NUCLEOTIDE SEQUENCE</scope>
    <source>
        <strain evidence="2">STE-U-9442</strain>
    </source>
</reference>
<gene>
    <name evidence="2" type="ORF">P3T76_000205</name>
</gene>